<feature type="transmembrane region" description="Helical" evidence="9">
    <location>
        <begin position="198"/>
        <end position="217"/>
    </location>
</feature>
<evidence type="ECO:0000256" key="2">
    <source>
        <dbReference type="ARBA" id="ARBA00009773"/>
    </source>
</evidence>
<sequence length="454" mass="50021">MDRENLNTEARRAERSAAAKAFVKPAILVSAFTVGLVFVLFRFDSVQHLGGVLFSAVNSFVIGLFIAYILNVFLNLFENVVFGRLTRSKNRVWRAVRRPLCVVLAFAVVILIILAIALYIVPEIFKSLELIGETARVNIPIYVEIVTKWVEQISTELNLDLTNSLDFLKDFNWTSILTGATEFTTNFLTSVVNATVNVASGIFTFILSVIFSVYFLMSKENLLLSMKRIAYSLLPKKAVATVADIAVTANNVFSSFVRGQLTECVILGCLCFIGMSLIGFDYALLISSIVTLTALIPILGAYIGCGIGAFLLLLVNPMDAVWFVVFLICLQQFEGNVIYPKVVGSTIGLPGVWVMTAVTVCSNLFGIMGIILGTPIAAVLYTVVRRITSNRLLAKGITNDDLAPGKYPYLEESHYVSRTSGRPLSAHVLERSGRPKKAETPKKKFDLKRLSKKK</sequence>
<feature type="transmembrane region" description="Helical" evidence="9">
    <location>
        <begin position="53"/>
        <end position="77"/>
    </location>
</feature>
<evidence type="ECO:0000256" key="1">
    <source>
        <dbReference type="ARBA" id="ARBA00004651"/>
    </source>
</evidence>
<evidence type="ECO:0000256" key="4">
    <source>
        <dbReference type="ARBA" id="ARBA00022475"/>
    </source>
</evidence>
<protein>
    <submittedName>
        <fullName evidence="10">AI-2E family transporter</fullName>
    </submittedName>
</protein>
<evidence type="ECO:0000256" key="3">
    <source>
        <dbReference type="ARBA" id="ARBA00022448"/>
    </source>
</evidence>
<dbReference type="PANTHER" id="PTHR21716:SF53">
    <property type="entry name" value="PERMEASE PERM-RELATED"/>
    <property type="match status" value="1"/>
</dbReference>
<evidence type="ECO:0000256" key="5">
    <source>
        <dbReference type="ARBA" id="ARBA00022692"/>
    </source>
</evidence>
<evidence type="ECO:0000313" key="10">
    <source>
        <dbReference type="EMBL" id="MCF2652420.1"/>
    </source>
</evidence>
<keyword evidence="6 9" id="KW-1133">Transmembrane helix</keyword>
<evidence type="ECO:0000313" key="11">
    <source>
        <dbReference type="Proteomes" id="UP001299220"/>
    </source>
</evidence>
<keyword evidence="3" id="KW-0813">Transport</keyword>
<name>A0ABS9CNR0_9FIRM</name>
<dbReference type="Pfam" id="PF01594">
    <property type="entry name" value="AI-2E_transport"/>
    <property type="match status" value="1"/>
</dbReference>
<accession>A0ABS9CNR0</accession>
<keyword evidence="4" id="KW-1003">Cell membrane</keyword>
<dbReference type="InterPro" id="IPR002549">
    <property type="entry name" value="AI-2E-like"/>
</dbReference>
<reference evidence="10 11" key="1">
    <citation type="submission" date="2020-12" db="EMBL/GenBank/DDBJ databases">
        <title>Whole genome sequences of gut porcine anaerobes.</title>
        <authorList>
            <person name="Kubasova T."/>
            <person name="Jahodarova E."/>
            <person name="Rychlik I."/>
        </authorList>
    </citation>
    <scope>NUCLEOTIDE SEQUENCE [LARGE SCALE GENOMIC DNA]</scope>
    <source>
        <strain evidence="10 11">An867</strain>
    </source>
</reference>
<comment type="subcellular location">
    <subcellularLocation>
        <location evidence="1">Cell membrane</location>
        <topology evidence="1">Multi-pass membrane protein</topology>
    </subcellularLocation>
</comment>
<evidence type="ECO:0000256" key="9">
    <source>
        <dbReference type="SAM" id="Phobius"/>
    </source>
</evidence>
<organism evidence="10 11">
    <name type="scientific">Anaeromassilibacillus senegalensis</name>
    <dbReference type="NCBI Taxonomy" id="1673717"/>
    <lineage>
        <taxon>Bacteria</taxon>
        <taxon>Bacillati</taxon>
        <taxon>Bacillota</taxon>
        <taxon>Clostridia</taxon>
        <taxon>Eubacteriales</taxon>
        <taxon>Acutalibacteraceae</taxon>
        <taxon>Anaeromassilibacillus</taxon>
    </lineage>
</organism>
<evidence type="ECO:0000256" key="7">
    <source>
        <dbReference type="ARBA" id="ARBA00023136"/>
    </source>
</evidence>
<feature type="transmembrane region" description="Helical" evidence="9">
    <location>
        <begin position="98"/>
        <end position="121"/>
    </location>
</feature>
<feature type="transmembrane region" description="Helical" evidence="9">
    <location>
        <begin position="21"/>
        <end position="41"/>
    </location>
</feature>
<feature type="transmembrane region" description="Helical" evidence="9">
    <location>
        <begin position="351"/>
        <end position="384"/>
    </location>
</feature>
<proteinExistence type="inferred from homology"/>
<dbReference type="EMBL" id="JAFBIT010000002">
    <property type="protein sequence ID" value="MCF2652420.1"/>
    <property type="molecule type" value="Genomic_DNA"/>
</dbReference>
<gene>
    <name evidence="10" type="ORF">JQM67_07380</name>
</gene>
<keyword evidence="5 9" id="KW-0812">Transmembrane</keyword>
<comment type="caution">
    <text evidence="10">The sequence shown here is derived from an EMBL/GenBank/DDBJ whole genome shotgun (WGS) entry which is preliminary data.</text>
</comment>
<feature type="compositionally biased region" description="Basic and acidic residues" evidence="8">
    <location>
        <begin position="428"/>
        <end position="454"/>
    </location>
</feature>
<feature type="transmembrane region" description="Helical" evidence="9">
    <location>
        <begin position="264"/>
        <end position="283"/>
    </location>
</feature>
<feature type="transmembrane region" description="Helical" evidence="9">
    <location>
        <begin position="289"/>
        <end position="313"/>
    </location>
</feature>
<dbReference type="RefSeq" id="WP_235323476.1">
    <property type="nucleotide sequence ID" value="NZ_JAFBIT010000002.1"/>
</dbReference>
<feature type="region of interest" description="Disordered" evidence="8">
    <location>
        <begin position="426"/>
        <end position="454"/>
    </location>
</feature>
<comment type="similarity">
    <text evidence="2">Belongs to the autoinducer-2 exporter (AI-2E) (TC 2.A.86) family.</text>
</comment>
<feature type="transmembrane region" description="Helical" evidence="9">
    <location>
        <begin position="320"/>
        <end position="339"/>
    </location>
</feature>
<keyword evidence="11" id="KW-1185">Reference proteome</keyword>
<dbReference type="PANTHER" id="PTHR21716">
    <property type="entry name" value="TRANSMEMBRANE PROTEIN"/>
    <property type="match status" value="1"/>
</dbReference>
<dbReference type="Proteomes" id="UP001299220">
    <property type="component" value="Unassembled WGS sequence"/>
</dbReference>
<evidence type="ECO:0000256" key="8">
    <source>
        <dbReference type="SAM" id="MobiDB-lite"/>
    </source>
</evidence>
<keyword evidence="7 9" id="KW-0472">Membrane</keyword>
<evidence type="ECO:0000256" key="6">
    <source>
        <dbReference type="ARBA" id="ARBA00022989"/>
    </source>
</evidence>